<feature type="domain" description="Beta-lactamase class A catalytic" evidence="3">
    <location>
        <begin position="65"/>
        <end position="279"/>
    </location>
</feature>
<dbReference type="GO" id="GO:0008800">
    <property type="term" value="F:beta-lactamase activity"/>
    <property type="evidence" value="ECO:0007669"/>
    <property type="project" value="InterPro"/>
</dbReference>
<dbReference type="PRINTS" id="PR00118">
    <property type="entry name" value="BLACTAMASEA"/>
</dbReference>
<dbReference type="Gene3D" id="3.40.710.10">
    <property type="entry name" value="DD-peptidase/beta-lactamase superfamily"/>
    <property type="match status" value="1"/>
</dbReference>
<reference evidence="4 5" key="1">
    <citation type="submission" date="2016-10" db="EMBL/GenBank/DDBJ databases">
        <authorList>
            <person name="de Groot N.N."/>
        </authorList>
    </citation>
    <scope>NUCLEOTIDE SEQUENCE [LARGE SCALE GENOMIC DNA]</scope>
    <source>
        <strain evidence="4 5">DSM 43019</strain>
    </source>
</reference>
<feature type="region of interest" description="Disordered" evidence="1">
    <location>
        <begin position="175"/>
        <end position="200"/>
    </location>
</feature>
<dbReference type="Proteomes" id="UP000199645">
    <property type="component" value="Unassembled WGS sequence"/>
</dbReference>
<dbReference type="PANTHER" id="PTHR35333:SF3">
    <property type="entry name" value="BETA-LACTAMASE-TYPE TRANSPEPTIDASE FOLD CONTAINING PROTEIN"/>
    <property type="match status" value="1"/>
</dbReference>
<feature type="region of interest" description="Disordered" evidence="1">
    <location>
        <begin position="24"/>
        <end position="50"/>
    </location>
</feature>
<evidence type="ECO:0000313" key="5">
    <source>
        <dbReference type="Proteomes" id="UP000199645"/>
    </source>
</evidence>
<proteinExistence type="predicted"/>
<dbReference type="SUPFAM" id="SSF56601">
    <property type="entry name" value="beta-lactamase/transpeptidase-like"/>
    <property type="match status" value="1"/>
</dbReference>
<dbReference type="EMBL" id="FONV01000037">
    <property type="protein sequence ID" value="SFF97485.1"/>
    <property type="molecule type" value="Genomic_DNA"/>
</dbReference>
<dbReference type="STRING" id="35752.SAMN05421541_13723"/>
<dbReference type="InterPro" id="IPR045155">
    <property type="entry name" value="Beta-lactam_cat"/>
</dbReference>
<feature type="signal peptide" evidence="2">
    <location>
        <begin position="1"/>
        <end position="19"/>
    </location>
</feature>
<dbReference type="AlphaFoldDB" id="A0A1I2N0T1"/>
<dbReference type="Pfam" id="PF13354">
    <property type="entry name" value="Beta-lactamase2"/>
    <property type="match status" value="1"/>
</dbReference>
<protein>
    <submittedName>
        <fullName evidence="4">Beta-lactamase class A</fullName>
    </submittedName>
</protein>
<name>A0A1I2N0T1_9ACTN</name>
<accession>A0A1I2N0T1</accession>
<evidence type="ECO:0000313" key="4">
    <source>
        <dbReference type="EMBL" id="SFF97485.1"/>
    </source>
</evidence>
<keyword evidence="5" id="KW-1185">Reference proteome</keyword>
<evidence type="ECO:0000259" key="3">
    <source>
        <dbReference type="Pfam" id="PF13354"/>
    </source>
</evidence>
<dbReference type="NCBIfam" id="NF033103">
    <property type="entry name" value="bla_class_A"/>
    <property type="match status" value="1"/>
</dbReference>
<organism evidence="4 5">
    <name type="scientific">Actinoplanes philippinensis</name>
    <dbReference type="NCBI Taxonomy" id="35752"/>
    <lineage>
        <taxon>Bacteria</taxon>
        <taxon>Bacillati</taxon>
        <taxon>Actinomycetota</taxon>
        <taxon>Actinomycetes</taxon>
        <taxon>Micromonosporales</taxon>
        <taxon>Micromonosporaceae</taxon>
        <taxon>Actinoplanes</taxon>
    </lineage>
</organism>
<dbReference type="GO" id="GO:0046677">
    <property type="term" value="P:response to antibiotic"/>
    <property type="evidence" value="ECO:0007669"/>
    <property type="project" value="InterPro"/>
</dbReference>
<dbReference type="PANTHER" id="PTHR35333">
    <property type="entry name" value="BETA-LACTAMASE"/>
    <property type="match status" value="1"/>
</dbReference>
<evidence type="ECO:0000256" key="2">
    <source>
        <dbReference type="SAM" id="SignalP"/>
    </source>
</evidence>
<feature type="chain" id="PRO_5011583607" evidence="2">
    <location>
        <begin position="20"/>
        <end position="307"/>
    </location>
</feature>
<dbReference type="OrthoDB" id="9784149at2"/>
<evidence type="ECO:0000256" key="1">
    <source>
        <dbReference type="SAM" id="MobiDB-lite"/>
    </source>
</evidence>
<dbReference type="InterPro" id="IPR012338">
    <property type="entry name" value="Beta-lactam/transpept-like"/>
</dbReference>
<dbReference type="RefSeq" id="WP_093622320.1">
    <property type="nucleotide sequence ID" value="NZ_BOMT01000116.1"/>
</dbReference>
<dbReference type="GO" id="GO:0030655">
    <property type="term" value="P:beta-lactam antibiotic catabolic process"/>
    <property type="evidence" value="ECO:0007669"/>
    <property type="project" value="InterPro"/>
</dbReference>
<keyword evidence="2" id="KW-0732">Signal</keyword>
<sequence>MRSCRPALAALLTAVTVLAGCTSGRGGSPAPAPPEPSAGPSTAASADRAAPSFSGLEQRFGARLGVYALDTATGRTVAHRANERFAHASTVKALQAGVVLRGASDDDLRTVVRYERSDLLGHAPITTEHVDTGMSLGDLLAASLRYSDNTAANLLFEHLGGPDALERELRSLGDRTTSVDRIEPQLNEARPGDTRDTSSPRALGATLQTLVLGDALPVARRDQLTTWLRGNTTGGPYIRAGVPAGWVVADKTGSGGYGTRNDIAVVWPPAGAPLVIAVMSDRGVRDAPSADSLIAEATAKVVAALRP</sequence>
<gene>
    <name evidence="4" type="ORF">SAMN05421541_13723</name>
</gene>
<dbReference type="InterPro" id="IPR000871">
    <property type="entry name" value="Beta-lactam_class-A"/>
</dbReference>
<dbReference type="PROSITE" id="PS51257">
    <property type="entry name" value="PROKAR_LIPOPROTEIN"/>
    <property type="match status" value="1"/>
</dbReference>